<reference evidence="1" key="1">
    <citation type="submission" date="2024-05" db="EMBL/GenBank/DDBJ databases">
        <authorList>
            <person name="Kim S."/>
            <person name="Heo J."/>
            <person name="Choi H."/>
            <person name="Choi Y."/>
            <person name="Kwon S.-W."/>
            <person name="Kim Y."/>
        </authorList>
    </citation>
    <scope>NUCLEOTIDE SEQUENCE</scope>
    <source>
        <strain evidence="1">KACC 23698</strain>
    </source>
</reference>
<name>A0AAU7JFC1_9HYPH</name>
<dbReference type="RefSeq" id="WP_406855744.1">
    <property type="nucleotide sequence ID" value="NZ_CP157484.1"/>
</dbReference>
<proteinExistence type="predicted"/>
<dbReference type="AlphaFoldDB" id="A0AAU7JFC1"/>
<dbReference type="SUPFAM" id="SSF56112">
    <property type="entry name" value="Protein kinase-like (PK-like)"/>
    <property type="match status" value="1"/>
</dbReference>
<accession>A0AAU7JFC1</accession>
<organism evidence="1">
    <name type="scientific">Alsobacter sp. KACC 23698</name>
    <dbReference type="NCBI Taxonomy" id="3149229"/>
    <lineage>
        <taxon>Bacteria</taxon>
        <taxon>Pseudomonadati</taxon>
        <taxon>Pseudomonadota</taxon>
        <taxon>Alphaproteobacteria</taxon>
        <taxon>Hyphomicrobiales</taxon>
        <taxon>Alsobacteraceae</taxon>
        <taxon>Alsobacter</taxon>
    </lineage>
</organism>
<evidence type="ECO:0000313" key="1">
    <source>
        <dbReference type="EMBL" id="XBO38905.1"/>
    </source>
</evidence>
<evidence type="ECO:0008006" key="2">
    <source>
        <dbReference type="Google" id="ProtNLM"/>
    </source>
</evidence>
<dbReference type="EMBL" id="CP157484">
    <property type="protein sequence ID" value="XBO38905.1"/>
    <property type="molecule type" value="Genomic_DNA"/>
</dbReference>
<sequence>MDVVPSRPRRIDDFDSAPSLREGRIGMVARRHGQIMESLLAEEPNPPCEPAAVLALLSARGALVELRETRTSWVFLTPGDVFKLKKPVHDKDLDFRTADARRRNSENEVRLNRRLAPDTYIGVVPVVRIGEALALGGEGRVIDWLVHMKRLPEGLFLDNLARGGRIPRHRVEILAHRLAEFYAAAPTASADPEEYRAQIRREILEARATLSHARFNLSPSFLRRIIGAQLRFVGSRSDPVCRPVEMGRIVEGHGDLRPEHIWLGAHPLVIDCLEFSYGLRCVSPFDELAYLGLECDRLGSGFIGPILIETAAERLGYRPPSALLAFYRSLRAIMRARFSLRHLLEPSPRQPEKWPPLGRAYLRLADRAASELS</sequence>
<protein>
    <recommendedName>
        <fullName evidence="2">Aminoglycoside phosphotransferase domain-containing protein</fullName>
    </recommendedName>
</protein>
<dbReference type="InterPro" id="IPR011009">
    <property type="entry name" value="Kinase-like_dom_sf"/>
</dbReference>
<gene>
    <name evidence="1" type="ORF">ABEG18_25025</name>
</gene>